<name>A0ABP6QDE2_9ACTN</name>
<protein>
    <submittedName>
        <fullName evidence="1">Uncharacterized protein</fullName>
    </submittedName>
</protein>
<proteinExistence type="predicted"/>
<reference evidence="2" key="1">
    <citation type="journal article" date="2019" name="Int. J. Syst. Evol. Microbiol.">
        <title>The Global Catalogue of Microorganisms (GCM) 10K type strain sequencing project: providing services to taxonomists for standard genome sequencing and annotation.</title>
        <authorList>
            <consortium name="The Broad Institute Genomics Platform"/>
            <consortium name="The Broad Institute Genome Sequencing Center for Infectious Disease"/>
            <person name="Wu L."/>
            <person name="Ma J."/>
        </authorList>
    </citation>
    <scope>NUCLEOTIDE SEQUENCE [LARGE SCALE GENOMIC DNA]</scope>
    <source>
        <strain evidence="2">JCM 9377</strain>
    </source>
</reference>
<dbReference type="Proteomes" id="UP001501237">
    <property type="component" value="Unassembled WGS sequence"/>
</dbReference>
<accession>A0ABP6QDE2</accession>
<comment type="caution">
    <text evidence="1">The sequence shown here is derived from an EMBL/GenBank/DDBJ whole genome shotgun (WGS) entry which is preliminary data.</text>
</comment>
<dbReference type="EMBL" id="BAAAUV010000011">
    <property type="protein sequence ID" value="GAA3220659.1"/>
    <property type="molecule type" value="Genomic_DNA"/>
</dbReference>
<organism evidence="1 2">
    <name type="scientific">Actinocorallia longicatena</name>
    <dbReference type="NCBI Taxonomy" id="111803"/>
    <lineage>
        <taxon>Bacteria</taxon>
        <taxon>Bacillati</taxon>
        <taxon>Actinomycetota</taxon>
        <taxon>Actinomycetes</taxon>
        <taxon>Streptosporangiales</taxon>
        <taxon>Thermomonosporaceae</taxon>
        <taxon>Actinocorallia</taxon>
    </lineage>
</organism>
<evidence type="ECO:0000313" key="1">
    <source>
        <dbReference type="EMBL" id="GAA3220659.1"/>
    </source>
</evidence>
<evidence type="ECO:0000313" key="2">
    <source>
        <dbReference type="Proteomes" id="UP001501237"/>
    </source>
</evidence>
<sequence length="70" mass="7028">MAPLGFTDVNGATCAVGSYAVGATFTAGDSDQINAVRSVKGVGESWVMRFYNAGAGSSDVTVSTLCVTTS</sequence>
<keyword evidence="2" id="KW-1185">Reference proteome</keyword>
<gene>
    <name evidence="1" type="ORF">GCM10010468_45370</name>
</gene>